<evidence type="ECO:0000256" key="2">
    <source>
        <dbReference type="SAM" id="SignalP"/>
    </source>
</evidence>
<evidence type="ECO:0000256" key="1">
    <source>
        <dbReference type="SAM" id="MobiDB-lite"/>
    </source>
</evidence>
<dbReference type="Proteomes" id="UP000578531">
    <property type="component" value="Unassembled WGS sequence"/>
</dbReference>
<keyword evidence="2" id="KW-0732">Signal</keyword>
<accession>A0A8H6FHA0</accession>
<gene>
    <name evidence="3" type="ORF">HO173_011982</name>
</gene>
<evidence type="ECO:0000313" key="3">
    <source>
        <dbReference type="EMBL" id="KAF6227764.1"/>
    </source>
</evidence>
<comment type="caution">
    <text evidence="3">The sequence shown here is derived from an EMBL/GenBank/DDBJ whole genome shotgun (WGS) entry which is preliminary data.</text>
</comment>
<evidence type="ECO:0000313" key="4">
    <source>
        <dbReference type="Proteomes" id="UP000578531"/>
    </source>
</evidence>
<name>A0A8H6FHA0_9LECA</name>
<dbReference type="EMBL" id="JACCJC010000081">
    <property type="protein sequence ID" value="KAF6227764.1"/>
    <property type="molecule type" value="Genomic_DNA"/>
</dbReference>
<dbReference type="OrthoDB" id="5358592at2759"/>
<keyword evidence="4" id="KW-1185">Reference proteome</keyword>
<dbReference type="AlphaFoldDB" id="A0A8H6FHA0"/>
<organism evidence="3 4">
    <name type="scientific">Letharia columbiana</name>
    <dbReference type="NCBI Taxonomy" id="112416"/>
    <lineage>
        <taxon>Eukaryota</taxon>
        <taxon>Fungi</taxon>
        <taxon>Dikarya</taxon>
        <taxon>Ascomycota</taxon>
        <taxon>Pezizomycotina</taxon>
        <taxon>Lecanoromycetes</taxon>
        <taxon>OSLEUM clade</taxon>
        <taxon>Lecanoromycetidae</taxon>
        <taxon>Lecanorales</taxon>
        <taxon>Lecanorineae</taxon>
        <taxon>Parmeliaceae</taxon>
        <taxon>Letharia</taxon>
    </lineage>
</organism>
<protein>
    <submittedName>
        <fullName evidence="3">Uncharacterized protein</fullName>
    </submittedName>
</protein>
<dbReference type="GeneID" id="59293619"/>
<feature type="chain" id="PRO_5034946749" evidence="2">
    <location>
        <begin position="24"/>
        <end position="179"/>
    </location>
</feature>
<feature type="region of interest" description="Disordered" evidence="1">
    <location>
        <begin position="25"/>
        <end position="51"/>
    </location>
</feature>
<reference evidence="3 4" key="1">
    <citation type="journal article" date="2020" name="Genomics">
        <title>Complete, high-quality genomes from long-read metagenomic sequencing of two wolf lichen thalli reveals enigmatic genome architecture.</title>
        <authorList>
            <person name="McKenzie S.K."/>
            <person name="Walston R.F."/>
            <person name="Allen J.L."/>
        </authorList>
    </citation>
    <scope>NUCLEOTIDE SEQUENCE [LARGE SCALE GENOMIC DNA]</scope>
    <source>
        <strain evidence="3">WasteWater2</strain>
    </source>
</reference>
<dbReference type="RefSeq" id="XP_037159255.1">
    <property type="nucleotide sequence ID" value="XM_037313855.1"/>
</dbReference>
<sequence>MWPLWSPHLLLLTFLSLTSLTSCHPRPRDDTATNPSSSIPSTSAHNDGHTAPSLARRGIGFRDFLDIGGGWNLYYSAWPAVALPVQPAAWALANLYTSILIQARGKWTASPPRHSFTVTYGGIRILMHCPQKPIPWLFVGNFAEKLLQITEAGWVGVYEVMLSQAETEVGIRVQLTMVS</sequence>
<feature type="compositionally biased region" description="Polar residues" evidence="1">
    <location>
        <begin position="32"/>
        <end position="45"/>
    </location>
</feature>
<feature type="signal peptide" evidence="2">
    <location>
        <begin position="1"/>
        <end position="23"/>
    </location>
</feature>
<proteinExistence type="predicted"/>